<dbReference type="PROSITE" id="PS50887">
    <property type="entry name" value="GGDEF"/>
    <property type="match status" value="1"/>
</dbReference>
<evidence type="ECO:0000313" key="2">
    <source>
        <dbReference type="EMBL" id="PJC92569.1"/>
    </source>
</evidence>
<dbReference type="InterPro" id="IPR000160">
    <property type="entry name" value="GGDEF_dom"/>
</dbReference>
<dbReference type="NCBIfam" id="TIGR00254">
    <property type="entry name" value="GGDEF"/>
    <property type="match status" value="1"/>
</dbReference>
<sequence length="318" mass="35863">MQAPLIPEYEQQRLDGLRRLAILDSTAEERFDRITRMARNMFEVPISLISLVDEERQWFKSRCGLDAQETPRDISFCGHAILGEGIFVVEDATRDLRFADNPLVLGAPHIRFYAGCPLQIAGGHKVGTLCLIDRKPRQLGERERTLLTDLAGMVEHELAAIQLAILDELTGITNRRGFIMLGQKCLQLSHRQGREASLLFLDLNRFKEINDTLGHEAGDDALRQMAALLSRVFRNADIFARLGGDEFVVLLPGMGPELVSSVLARFEGALVSFNREEGKPYQLLCSTGVAHYDPRLPPDLESLLQQADKQMYDHKKRR</sequence>
<dbReference type="Pfam" id="PF01590">
    <property type="entry name" value="GAF"/>
    <property type="match status" value="1"/>
</dbReference>
<gene>
    <name evidence="2" type="ORF">CUC44_14325</name>
</gene>
<dbReference type="InterPro" id="IPR043128">
    <property type="entry name" value="Rev_trsase/Diguanyl_cyclase"/>
</dbReference>
<dbReference type="InterPro" id="IPR029787">
    <property type="entry name" value="Nucleotide_cyclase"/>
</dbReference>
<dbReference type="SUPFAM" id="SSF55781">
    <property type="entry name" value="GAF domain-like"/>
    <property type="match status" value="1"/>
</dbReference>
<keyword evidence="3" id="KW-1185">Reference proteome</keyword>
<protein>
    <submittedName>
        <fullName evidence="2">GGDEF domain-containing protein</fullName>
    </submittedName>
</protein>
<dbReference type="InterPro" id="IPR003018">
    <property type="entry name" value="GAF"/>
</dbReference>
<dbReference type="Gene3D" id="3.30.450.40">
    <property type="match status" value="1"/>
</dbReference>
<dbReference type="Gene3D" id="3.30.70.270">
    <property type="match status" value="1"/>
</dbReference>
<proteinExistence type="predicted"/>
<accession>A0A2M8H7N0</accession>
<dbReference type="RefSeq" id="WP_100860701.1">
    <property type="nucleotide sequence ID" value="NZ_PGCP01000022.1"/>
</dbReference>
<comment type="caution">
    <text evidence="2">The sequence shown here is derived from an EMBL/GenBank/DDBJ whole genome shotgun (WGS) entry which is preliminary data.</text>
</comment>
<name>A0A2M8H7N0_9GAMM</name>
<dbReference type="CDD" id="cd01949">
    <property type="entry name" value="GGDEF"/>
    <property type="match status" value="1"/>
</dbReference>
<dbReference type="SUPFAM" id="SSF55073">
    <property type="entry name" value="Nucleotide cyclase"/>
    <property type="match status" value="1"/>
</dbReference>
<dbReference type="EMBL" id="PGCP01000022">
    <property type="protein sequence ID" value="PJC92569.1"/>
    <property type="molecule type" value="Genomic_DNA"/>
</dbReference>
<organism evidence="2 3">
    <name type="scientific">Aeromonas lusitana</name>
    <dbReference type="NCBI Taxonomy" id="931529"/>
    <lineage>
        <taxon>Bacteria</taxon>
        <taxon>Pseudomonadati</taxon>
        <taxon>Pseudomonadota</taxon>
        <taxon>Gammaproteobacteria</taxon>
        <taxon>Aeromonadales</taxon>
        <taxon>Aeromonadaceae</taxon>
        <taxon>Aeromonas</taxon>
    </lineage>
</organism>
<dbReference type="SMART" id="SM00065">
    <property type="entry name" value="GAF"/>
    <property type="match status" value="1"/>
</dbReference>
<dbReference type="SMART" id="SM00267">
    <property type="entry name" value="GGDEF"/>
    <property type="match status" value="1"/>
</dbReference>
<dbReference type="PANTHER" id="PTHR43102">
    <property type="entry name" value="SLR1143 PROTEIN"/>
    <property type="match status" value="1"/>
</dbReference>
<dbReference type="AlphaFoldDB" id="A0A2M8H7N0"/>
<evidence type="ECO:0000313" key="3">
    <source>
        <dbReference type="Proteomes" id="UP000232060"/>
    </source>
</evidence>
<dbReference type="PANTHER" id="PTHR43102:SF2">
    <property type="entry name" value="GAF DOMAIN-CONTAINING PROTEIN"/>
    <property type="match status" value="1"/>
</dbReference>
<reference evidence="2 3" key="1">
    <citation type="submission" date="2017-11" db="EMBL/GenBank/DDBJ databases">
        <title>Draft genome sequence of environmental isolate Aeromonas lusitania sp. nov. MDC 2473.</title>
        <authorList>
            <person name="Colston S.M."/>
            <person name="Navarro A."/>
            <person name="Martinez-Murcia A.J."/>
            <person name="Graf J."/>
        </authorList>
    </citation>
    <scope>NUCLEOTIDE SEQUENCE [LARGE SCALE GENOMIC DNA]</scope>
    <source>
        <strain evidence="2 3">MDC 2473</strain>
    </source>
</reference>
<feature type="domain" description="GGDEF" evidence="1">
    <location>
        <begin position="194"/>
        <end position="318"/>
    </location>
</feature>
<dbReference type="OrthoDB" id="9812358at2"/>
<dbReference type="Pfam" id="PF00990">
    <property type="entry name" value="GGDEF"/>
    <property type="match status" value="1"/>
</dbReference>
<dbReference type="Proteomes" id="UP000232060">
    <property type="component" value="Unassembled WGS sequence"/>
</dbReference>
<evidence type="ECO:0000259" key="1">
    <source>
        <dbReference type="PROSITE" id="PS50887"/>
    </source>
</evidence>
<dbReference type="InterPro" id="IPR029016">
    <property type="entry name" value="GAF-like_dom_sf"/>
</dbReference>